<evidence type="ECO:0000259" key="4">
    <source>
        <dbReference type="Pfam" id="PF02782"/>
    </source>
</evidence>
<feature type="domain" description="Carbohydrate kinase FGGY C-terminal" evidence="4">
    <location>
        <begin position="301"/>
        <end position="436"/>
    </location>
</feature>
<dbReference type="InterPro" id="IPR043129">
    <property type="entry name" value="ATPase_NBD"/>
</dbReference>
<evidence type="ECO:0000313" key="5">
    <source>
        <dbReference type="EMBL" id="KIJ28968.1"/>
    </source>
</evidence>
<dbReference type="Proteomes" id="UP000054279">
    <property type="component" value="Unassembled WGS sequence"/>
</dbReference>
<dbReference type="InterPro" id="IPR018485">
    <property type="entry name" value="FGGY_C"/>
</dbReference>
<dbReference type="EMBL" id="KN837293">
    <property type="protein sequence ID" value="KIJ28968.1"/>
    <property type="molecule type" value="Genomic_DNA"/>
</dbReference>
<dbReference type="Pfam" id="PF00370">
    <property type="entry name" value="FGGY_N"/>
    <property type="match status" value="1"/>
</dbReference>
<keyword evidence="2" id="KW-0418">Kinase</keyword>
<evidence type="ECO:0000256" key="1">
    <source>
        <dbReference type="ARBA" id="ARBA00022679"/>
    </source>
</evidence>
<keyword evidence="1" id="KW-0808">Transferase</keyword>
<dbReference type="Gene3D" id="1.20.58.2240">
    <property type="match status" value="1"/>
</dbReference>
<evidence type="ECO:0008006" key="7">
    <source>
        <dbReference type="Google" id="ProtNLM"/>
    </source>
</evidence>
<evidence type="ECO:0000259" key="3">
    <source>
        <dbReference type="Pfam" id="PF00370"/>
    </source>
</evidence>
<evidence type="ECO:0000256" key="2">
    <source>
        <dbReference type="ARBA" id="ARBA00022777"/>
    </source>
</evidence>
<dbReference type="HOGENOM" id="CLU_009281_10_1_1"/>
<protein>
    <recommendedName>
        <fullName evidence="7">Glycerol kinase</fullName>
    </recommendedName>
</protein>
<dbReference type="InterPro" id="IPR018484">
    <property type="entry name" value="FGGY_N"/>
</dbReference>
<dbReference type="PANTHER" id="PTHR43435:SF4">
    <property type="entry name" value="FGGY CARBOHYDRATE KINASE DOMAIN-CONTAINING PROTEIN"/>
    <property type="match status" value="1"/>
</dbReference>
<dbReference type="SUPFAM" id="SSF53067">
    <property type="entry name" value="Actin-like ATPase domain"/>
    <property type="match status" value="2"/>
</dbReference>
<gene>
    <name evidence="5" type="ORF">M422DRAFT_61877</name>
</gene>
<proteinExistence type="predicted"/>
<dbReference type="Gene3D" id="3.30.420.40">
    <property type="match status" value="1"/>
</dbReference>
<name>A0A0C9THL5_SPHS4</name>
<sequence>MNEYFSNYYLGTGSVRATLIRQDGQILASSTQPTSTWRDKSDHRIFEQSTTEIWKEIGKAVRTCLADAKVEPPAVKGLGFDATCSLAVSDEHGQPVILAKGKEIGKNGERNIILWADHRAEKEAEVINKSGSIALNYVGGIMNLEMEVPKVLWLKNNRPSELFARCQFFDLPDYHSTTLPPNSLHLNPESPAADPNPPIGCQPAFFNAIGLHSGHSQRTHDDAIAEGRSIRYFSVLIHYAIIPKEKRGILTAGLPVGRGLSKKAAEDYAGWIGAIAARFRTGVNDDQVSEPAKQEEAIYRLAAVAGTSTCHLIQTPKGHFVPGVWGPYQNAIFSGWWMNEAGQSSTGQLIDFVISTHPARETLEKATSERGISTFEILEEELERLRQQEAVPSLAELTKHIHFYPDLHGNRSPITDPKMTGSITGLTLDDSISDLAKKFNVTLEMNVHGHDIHGIYMSGVVLGSAMLGRFAAEGSALGQKPSDEEQRHRLWNIMLRLAQKKLLEVKYKIFRETIEIQKHWQKEVEDALRED</sequence>
<accession>A0A0C9THL5</accession>
<dbReference type="AlphaFoldDB" id="A0A0C9THL5"/>
<keyword evidence="6" id="KW-1185">Reference proteome</keyword>
<dbReference type="GO" id="GO:0019321">
    <property type="term" value="P:pentose metabolic process"/>
    <property type="evidence" value="ECO:0007669"/>
    <property type="project" value="TreeGrafter"/>
</dbReference>
<organism evidence="5 6">
    <name type="scientific">Sphaerobolus stellatus (strain SS14)</name>
    <dbReference type="NCBI Taxonomy" id="990650"/>
    <lineage>
        <taxon>Eukaryota</taxon>
        <taxon>Fungi</taxon>
        <taxon>Dikarya</taxon>
        <taxon>Basidiomycota</taxon>
        <taxon>Agaricomycotina</taxon>
        <taxon>Agaricomycetes</taxon>
        <taxon>Phallomycetidae</taxon>
        <taxon>Geastrales</taxon>
        <taxon>Sphaerobolaceae</taxon>
        <taxon>Sphaerobolus</taxon>
    </lineage>
</organism>
<dbReference type="OrthoDB" id="203824at2759"/>
<evidence type="ECO:0000313" key="6">
    <source>
        <dbReference type="Proteomes" id="UP000054279"/>
    </source>
</evidence>
<dbReference type="Pfam" id="PF02782">
    <property type="entry name" value="FGGY_C"/>
    <property type="match status" value="1"/>
</dbReference>
<feature type="domain" description="Carbohydrate kinase FGGY N-terminal" evidence="3">
    <location>
        <begin position="10"/>
        <end position="161"/>
    </location>
</feature>
<dbReference type="GO" id="GO:0019150">
    <property type="term" value="F:D-ribulokinase activity"/>
    <property type="evidence" value="ECO:0007669"/>
    <property type="project" value="TreeGrafter"/>
</dbReference>
<dbReference type="GO" id="GO:0005737">
    <property type="term" value="C:cytoplasm"/>
    <property type="evidence" value="ECO:0007669"/>
    <property type="project" value="TreeGrafter"/>
</dbReference>
<reference evidence="5 6" key="1">
    <citation type="submission" date="2014-06" db="EMBL/GenBank/DDBJ databases">
        <title>Evolutionary Origins and Diversification of the Mycorrhizal Mutualists.</title>
        <authorList>
            <consortium name="DOE Joint Genome Institute"/>
            <consortium name="Mycorrhizal Genomics Consortium"/>
            <person name="Kohler A."/>
            <person name="Kuo A."/>
            <person name="Nagy L.G."/>
            <person name="Floudas D."/>
            <person name="Copeland A."/>
            <person name="Barry K.W."/>
            <person name="Cichocki N."/>
            <person name="Veneault-Fourrey C."/>
            <person name="LaButti K."/>
            <person name="Lindquist E.A."/>
            <person name="Lipzen A."/>
            <person name="Lundell T."/>
            <person name="Morin E."/>
            <person name="Murat C."/>
            <person name="Riley R."/>
            <person name="Ohm R."/>
            <person name="Sun H."/>
            <person name="Tunlid A."/>
            <person name="Henrissat B."/>
            <person name="Grigoriev I.V."/>
            <person name="Hibbett D.S."/>
            <person name="Martin F."/>
        </authorList>
    </citation>
    <scope>NUCLEOTIDE SEQUENCE [LARGE SCALE GENOMIC DNA]</scope>
    <source>
        <strain evidence="5 6">SS14</strain>
    </source>
</reference>
<dbReference type="PANTHER" id="PTHR43435">
    <property type="entry name" value="RIBULOKINASE"/>
    <property type="match status" value="1"/>
</dbReference>